<protein>
    <submittedName>
        <fullName evidence="1">PemK-like, MazF-like toxin of type II toxin-antitoxin system</fullName>
    </submittedName>
</protein>
<evidence type="ECO:0000313" key="2">
    <source>
        <dbReference type="Proteomes" id="UP000245754"/>
    </source>
</evidence>
<dbReference type="Gene3D" id="2.30.30.110">
    <property type="match status" value="1"/>
</dbReference>
<dbReference type="Proteomes" id="UP000245754">
    <property type="component" value="Unassembled WGS sequence"/>
</dbReference>
<sequence>MIVILYEEATVEAATGARIYVPLGYELHHGIDEVLLPTDPGAKNPVFFTKKFAGSPEHRWQVQSVRHQPSIDPTTYVVRLIRRAQIDQQHYLRDILAVRNKKARAVLHPWAIVEVEFGQHLSVGTSNGDIEVGKRYVDTVQLYSMPKRRLAIVTQVLQRNAEDLVQVVPVSSKQPDAADKATVEVTSQLANMADYRKPSWAICTMIQTITASRIIAPLVVNSPRRQSRDHTFRTAVRGHTRTQLKQAILYGIGAGDRAEDTERLATERARSLQLRSEIEAMQERLRLFSLYERVAADSKLTLAEMQELFPVDAITGDTDHIL</sequence>
<dbReference type="InterPro" id="IPR011067">
    <property type="entry name" value="Plasmid_toxin/cell-grow_inhib"/>
</dbReference>
<dbReference type="Pfam" id="PF02452">
    <property type="entry name" value="PemK_toxin"/>
    <property type="match status" value="1"/>
</dbReference>
<gene>
    <name evidence="1" type="ORF">C7419_1012630</name>
</gene>
<dbReference type="InterPro" id="IPR003477">
    <property type="entry name" value="PemK-like"/>
</dbReference>
<accession>A0A316FM35</accession>
<organism evidence="1 2">
    <name type="scientific">Cupriavidus plantarum</name>
    <dbReference type="NCBI Taxonomy" id="942865"/>
    <lineage>
        <taxon>Bacteria</taxon>
        <taxon>Pseudomonadati</taxon>
        <taxon>Pseudomonadota</taxon>
        <taxon>Betaproteobacteria</taxon>
        <taxon>Burkholderiales</taxon>
        <taxon>Burkholderiaceae</taxon>
        <taxon>Cupriavidus</taxon>
    </lineage>
</organism>
<evidence type="ECO:0000313" key="1">
    <source>
        <dbReference type="EMBL" id="PWK38730.1"/>
    </source>
</evidence>
<keyword evidence="2" id="KW-1185">Reference proteome</keyword>
<dbReference type="RefSeq" id="WP_109582291.1">
    <property type="nucleotide sequence ID" value="NZ_QGGT01000001.1"/>
</dbReference>
<dbReference type="AlphaFoldDB" id="A0A316FM35"/>
<name>A0A316FM35_9BURK</name>
<dbReference type="EMBL" id="QGGT01000001">
    <property type="protein sequence ID" value="PWK38730.1"/>
    <property type="molecule type" value="Genomic_DNA"/>
</dbReference>
<comment type="caution">
    <text evidence="1">The sequence shown here is derived from an EMBL/GenBank/DDBJ whole genome shotgun (WGS) entry which is preliminary data.</text>
</comment>
<dbReference type="GO" id="GO:0003677">
    <property type="term" value="F:DNA binding"/>
    <property type="evidence" value="ECO:0007669"/>
    <property type="project" value="InterPro"/>
</dbReference>
<proteinExistence type="predicted"/>
<reference evidence="1 2" key="1">
    <citation type="submission" date="2018-05" db="EMBL/GenBank/DDBJ databases">
        <title>Genomic Encyclopedia of Type Strains, Phase IV (KMG-V): Genome sequencing to study the core and pangenomes of soil and plant-associated prokaryotes.</title>
        <authorList>
            <person name="Whitman W."/>
        </authorList>
    </citation>
    <scope>NUCLEOTIDE SEQUENCE [LARGE SCALE GENOMIC DNA]</scope>
    <source>
        <strain evidence="1 2">SLV-132</strain>
    </source>
</reference>